<accession>W9Z4K2</accession>
<evidence type="ECO:0000313" key="2">
    <source>
        <dbReference type="Proteomes" id="UP000019478"/>
    </source>
</evidence>
<dbReference type="Proteomes" id="UP000019478">
    <property type="component" value="Unassembled WGS sequence"/>
</dbReference>
<evidence type="ECO:0000313" key="1">
    <source>
        <dbReference type="EMBL" id="EXJ89414.1"/>
    </source>
</evidence>
<keyword evidence="2" id="KW-1185">Reference proteome</keyword>
<protein>
    <submittedName>
        <fullName evidence="1">Uncharacterized protein</fullName>
    </submittedName>
</protein>
<reference evidence="1 2" key="1">
    <citation type="submission" date="2013-03" db="EMBL/GenBank/DDBJ databases">
        <title>The Genome Sequence of Capronia epimyces CBS 606.96.</title>
        <authorList>
            <consortium name="The Broad Institute Genomics Platform"/>
            <person name="Cuomo C."/>
            <person name="de Hoog S."/>
            <person name="Gorbushina A."/>
            <person name="Walker B."/>
            <person name="Young S.K."/>
            <person name="Zeng Q."/>
            <person name="Gargeya S."/>
            <person name="Fitzgerald M."/>
            <person name="Haas B."/>
            <person name="Abouelleil A."/>
            <person name="Allen A.W."/>
            <person name="Alvarado L."/>
            <person name="Arachchi H.M."/>
            <person name="Berlin A.M."/>
            <person name="Chapman S.B."/>
            <person name="Gainer-Dewar J."/>
            <person name="Goldberg J."/>
            <person name="Griggs A."/>
            <person name="Gujja S."/>
            <person name="Hansen M."/>
            <person name="Howarth C."/>
            <person name="Imamovic A."/>
            <person name="Ireland A."/>
            <person name="Larimer J."/>
            <person name="McCowan C."/>
            <person name="Murphy C."/>
            <person name="Pearson M."/>
            <person name="Poon T.W."/>
            <person name="Priest M."/>
            <person name="Roberts A."/>
            <person name="Saif S."/>
            <person name="Shea T."/>
            <person name="Sisk P."/>
            <person name="Sykes S."/>
            <person name="Wortman J."/>
            <person name="Nusbaum C."/>
            <person name="Birren B."/>
        </authorList>
    </citation>
    <scope>NUCLEOTIDE SEQUENCE [LARGE SCALE GENOMIC DNA]</scope>
    <source>
        <strain evidence="1 2">CBS 606.96</strain>
    </source>
</reference>
<dbReference type="GeneID" id="19166611"/>
<proteinExistence type="predicted"/>
<dbReference type="RefSeq" id="XP_007730811.1">
    <property type="nucleotide sequence ID" value="XM_007732621.1"/>
</dbReference>
<name>W9Z4K2_9EURO</name>
<comment type="caution">
    <text evidence="1">The sequence shown here is derived from an EMBL/GenBank/DDBJ whole genome shotgun (WGS) entry which is preliminary data.</text>
</comment>
<dbReference type="OrthoDB" id="4158258at2759"/>
<organism evidence="1 2">
    <name type="scientific">Capronia epimyces CBS 606.96</name>
    <dbReference type="NCBI Taxonomy" id="1182542"/>
    <lineage>
        <taxon>Eukaryota</taxon>
        <taxon>Fungi</taxon>
        <taxon>Dikarya</taxon>
        <taxon>Ascomycota</taxon>
        <taxon>Pezizomycotina</taxon>
        <taxon>Eurotiomycetes</taxon>
        <taxon>Chaetothyriomycetidae</taxon>
        <taxon>Chaetothyriales</taxon>
        <taxon>Herpotrichiellaceae</taxon>
        <taxon>Capronia</taxon>
    </lineage>
</organism>
<dbReference type="EMBL" id="AMGY01000002">
    <property type="protein sequence ID" value="EXJ89414.1"/>
    <property type="molecule type" value="Genomic_DNA"/>
</dbReference>
<gene>
    <name evidence="1" type="ORF">A1O3_02481</name>
</gene>
<sequence length="177" mass="20028">MAPPTRAGLYDTCGCVEGIELERNENETIPEEHHCRKKSFLRKLRLSTGRKRDVAADDSPPFIMREIPYELWRKHYAKDQDGKYRGTHAPAEDCLLKPDDVQKWRLGDPVTKADKWTRGGEVLPVYAEVCADGLVPEYEVTRHGQERTSPIDSTITMASERLTSPTCGRTQIIAADT</sequence>
<dbReference type="AlphaFoldDB" id="W9Z4K2"/>
<dbReference type="HOGENOM" id="CLU_1517684_0_0_1"/>